<dbReference type="AlphaFoldDB" id="X0KUB0"/>
<proteinExistence type="predicted"/>
<dbReference type="EMBL" id="KK035626">
    <property type="protein sequence ID" value="EXM12362.1"/>
    <property type="molecule type" value="Genomic_DNA"/>
</dbReference>
<organism evidence="1">
    <name type="scientific">Fusarium oxysporum f. sp. vasinfectum 25433</name>
    <dbReference type="NCBI Taxonomy" id="1089449"/>
    <lineage>
        <taxon>Eukaryota</taxon>
        <taxon>Fungi</taxon>
        <taxon>Dikarya</taxon>
        <taxon>Ascomycota</taxon>
        <taxon>Pezizomycotina</taxon>
        <taxon>Sordariomycetes</taxon>
        <taxon>Hypocreomycetidae</taxon>
        <taxon>Hypocreales</taxon>
        <taxon>Nectriaceae</taxon>
        <taxon>Fusarium</taxon>
        <taxon>Fusarium oxysporum species complex</taxon>
    </lineage>
</organism>
<reference evidence="1" key="2">
    <citation type="submission" date="2014-03" db="EMBL/GenBank/DDBJ databases">
        <title>The Genome Annotation of Fusarium oxysporum Cotton.</title>
        <authorList>
            <consortium name="The Broad Institute Genomics Platform"/>
            <person name="Ma L.-J."/>
            <person name="Corby-Kistler H."/>
            <person name="Broz K."/>
            <person name="Gale L.R."/>
            <person name="Jonkers W."/>
            <person name="O'Donnell K."/>
            <person name="Ploetz R."/>
            <person name="Steinberg C."/>
            <person name="Schwartz D.C."/>
            <person name="VanEtten H."/>
            <person name="Zhou S."/>
            <person name="Young S.K."/>
            <person name="Zeng Q."/>
            <person name="Gargeya S."/>
            <person name="Fitzgerald M."/>
            <person name="Abouelleil A."/>
            <person name="Alvarado L."/>
            <person name="Chapman S.B."/>
            <person name="Gainer-Dewar J."/>
            <person name="Goldberg J."/>
            <person name="Griggs A."/>
            <person name="Gujja S."/>
            <person name="Hansen M."/>
            <person name="Howarth C."/>
            <person name="Imamovic A."/>
            <person name="Ireland A."/>
            <person name="Larimer J."/>
            <person name="McCowan C."/>
            <person name="Murphy C."/>
            <person name="Pearson M."/>
            <person name="Poon T.W."/>
            <person name="Priest M."/>
            <person name="Roberts A."/>
            <person name="Saif S."/>
            <person name="Shea T."/>
            <person name="Sykes S."/>
            <person name="Wortman J."/>
            <person name="Nusbaum C."/>
            <person name="Birren B."/>
        </authorList>
    </citation>
    <scope>NUCLEOTIDE SEQUENCE</scope>
    <source>
        <strain evidence="1">25433</strain>
    </source>
</reference>
<reference evidence="1" key="1">
    <citation type="submission" date="2011-11" db="EMBL/GenBank/DDBJ databases">
        <title>The Genome Sequence of Fusarium oxysporum Cotton.</title>
        <authorList>
            <consortium name="The Broad Institute Genome Sequencing Platform"/>
            <person name="Ma L.-J."/>
            <person name="Gale L.R."/>
            <person name="Schwartz D.C."/>
            <person name="Zhou S."/>
            <person name="Corby-Kistler H."/>
            <person name="Young S.K."/>
            <person name="Zeng Q."/>
            <person name="Gargeya S."/>
            <person name="Fitzgerald M."/>
            <person name="Haas B."/>
            <person name="Abouelleil A."/>
            <person name="Alvarado L."/>
            <person name="Arachchi H.M."/>
            <person name="Berlin A."/>
            <person name="Brown A."/>
            <person name="Chapman S.B."/>
            <person name="Chen Z."/>
            <person name="Dunbar C."/>
            <person name="Freedman E."/>
            <person name="Gearin G."/>
            <person name="Goldberg J."/>
            <person name="Griggs A."/>
            <person name="Gujja S."/>
            <person name="Heiman D."/>
            <person name="Howarth C."/>
            <person name="Larson L."/>
            <person name="Lui A."/>
            <person name="MacDonald P.J.P."/>
            <person name="Montmayeur A."/>
            <person name="Murphy C."/>
            <person name="Neiman D."/>
            <person name="Pearson M."/>
            <person name="Priest M."/>
            <person name="Roberts A."/>
            <person name="Saif S."/>
            <person name="Shea T."/>
            <person name="Shenoy N."/>
            <person name="Sisk P."/>
            <person name="Stolte C."/>
            <person name="Sykes S."/>
            <person name="Wortman J."/>
            <person name="Nusbaum C."/>
            <person name="Birren B."/>
        </authorList>
    </citation>
    <scope>NUCLEOTIDE SEQUENCE [LARGE SCALE GENOMIC DNA]</scope>
    <source>
        <strain evidence="1">25433</strain>
    </source>
</reference>
<name>X0KUB0_FUSOX</name>
<evidence type="ECO:0000313" key="1">
    <source>
        <dbReference type="EMBL" id="EXM12362.1"/>
    </source>
</evidence>
<sequence>MAPQFFILPTGGHCLTICGETTMKDSCGLSRRRRWSRISGRESIGTWRLMTQRLSCLPISG</sequence>
<dbReference type="Proteomes" id="UP000030701">
    <property type="component" value="Unassembled WGS sequence"/>
</dbReference>
<protein>
    <submittedName>
        <fullName evidence="1">Uncharacterized protein</fullName>
    </submittedName>
</protein>
<gene>
    <name evidence="1" type="ORF">FOTG_19137</name>
</gene>
<dbReference type="HOGENOM" id="CLU_2922703_0_0_1"/>
<accession>X0KUB0</accession>